<dbReference type="RefSeq" id="XP_020076803.1">
    <property type="nucleotide sequence ID" value="XM_020220098.1"/>
</dbReference>
<evidence type="ECO:0000313" key="4">
    <source>
        <dbReference type="Proteomes" id="UP000095085"/>
    </source>
</evidence>
<gene>
    <name evidence="3" type="ORF">HYPBUDRAFT_148046</name>
</gene>
<dbReference type="GeneID" id="30994648"/>
<dbReference type="PANTHER" id="PTHR47655:SF3">
    <property type="entry name" value="ZN(II)2CYS6 TRANSCRIPTION FACTOR (EUROFUNG)"/>
    <property type="match status" value="1"/>
</dbReference>
<protein>
    <recommendedName>
        <fullName evidence="2">Zn(2)-C6 fungal-type domain-containing protein</fullName>
    </recommendedName>
</protein>
<dbReference type="GO" id="GO:0000981">
    <property type="term" value="F:DNA-binding transcription factor activity, RNA polymerase II-specific"/>
    <property type="evidence" value="ECO:0007669"/>
    <property type="project" value="InterPro"/>
</dbReference>
<proteinExistence type="predicted"/>
<feature type="domain" description="Zn(2)-C6 fungal-type" evidence="2">
    <location>
        <begin position="19"/>
        <end position="48"/>
    </location>
</feature>
<feature type="region of interest" description="Disordered" evidence="1">
    <location>
        <begin position="249"/>
        <end position="278"/>
    </location>
</feature>
<dbReference type="Pfam" id="PF00172">
    <property type="entry name" value="Zn_clus"/>
    <property type="match status" value="1"/>
</dbReference>
<dbReference type="SUPFAM" id="SSF57701">
    <property type="entry name" value="Zn2/Cys6 DNA-binding domain"/>
    <property type="match status" value="1"/>
</dbReference>
<dbReference type="InterPro" id="IPR052783">
    <property type="entry name" value="Metabolic/Drug-Res_Regulator"/>
</dbReference>
<sequence length="363" mass="41247">MNFEEHHHHHTKKKRVGKACDSCRIKKTKCNGNKPCSRCISDNKICVFTEKRKNKEKPHPPGYVELLETRLNLLTKSLEKLIWLLKDNLPFINDIVLQYQQQNQQLYNQSDSDSSISSPNDETNQESIPINEVISYLINEENLLKNLPVEWENGAIIASKLSMDNQKNINYSTRQFANHKQNLAEESLTSPPTSTNSINNDSLSDDLEVKKSNSLFLNNFDSNSNSSMTSLTNKVENYDLDSPITLTPTNSNTLKRTASTSHTKFKNNGHIHKPISHSRSHLISHDSSLFKDSTTNFYQPPLLKSQSFESDLLLSNDSNTLINGDSIFQDDDLLPSNAFKLEIDHLNDSSNVDNLINNPFLNQ</sequence>
<dbReference type="GO" id="GO:0008270">
    <property type="term" value="F:zinc ion binding"/>
    <property type="evidence" value="ECO:0007669"/>
    <property type="project" value="InterPro"/>
</dbReference>
<feature type="compositionally biased region" description="Basic residues" evidence="1">
    <location>
        <begin position="263"/>
        <end position="278"/>
    </location>
</feature>
<evidence type="ECO:0000256" key="1">
    <source>
        <dbReference type="SAM" id="MobiDB-lite"/>
    </source>
</evidence>
<dbReference type="EMBL" id="KV454540">
    <property type="protein sequence ID" value="ODV67736.1"/>
    <property type="molecule type" value="Genomic_DNA"/>
</dbReference>
<keyword evidence="4" id="KW-1185">Reference proteome</keyword>
<dbReference type="InterPro" id="IPR001138">
    <property type="entry name" value="Zn2Cys6_DnaBD"/>
</dbReference>
<dbReference type="OrthoDB" id="5600212at2759"/>
<accession>A0A1E4RKG9</accession>
<dbReference type="InterPro" id="IPR036864">
    <property type="entry name" value="Zn2-C6_fun-type_DNA-bd_sf"/>
</dbReference>
<feature type="compositionally biased region" description="Polar residues" evidence="1">
    <location>
        <begin position="249"/>
        <end position="262"/>
    </location>
</feature>
<dbReference type="Proteomes" id="UP000095085">
    <property type="component" value="Unassembled WGS sequence"/>
</dbReference>
<evidence type="ECO:0000259" key="2">
    <source>
        <dbReference type="PROSITE" id="PS50048"/>
    </source>
</evidence>
<name>A0A1E4RKG9_9ASCO</name>
<feature type="compositionally biased region" description="Polar residues" evidence="1">
    <location>
        <begin position="187"/>
        <end position="202"/>
    </location>
</feature>
<evidence type="ECO:0000313" key="3">
    <source>
        <dbReference type="EMBL" id="ODV67736.1"/>
    </source>
</evidence>
<dbReference type="PROSITE" id="PS50048">
    <property type="entry name" value="ZN2_CY6_FUNGAL_2"/>
    <property type="match status" value="1"/>
</dbReference>
<dbReference type="AlphaFoldDB" id="A0A1E4RKG9"/>
<dbReference type="SMART" id="SM00066">
    <property type="entry name" value="GAL4"/>
    <property type="match status" value="1"/>
</dbReference>
<reference evidence="4" key="1">
    <citation type="submission" date="2016-05" db="EMBL/GenBank/DDBJ databases">
        <title>Comparative genomics of biotechnologically important yeasts.</title>
        <authorList>
            <consortium name="DOE Joint Genome Institute"/>
            <person name="Riley R."/>
            <person name="Haridas S."/>
            <person name="Wolfe K.H."/>
            <person name="Lopes M.R."/>
            <person name="Hittinger C.T."/>
            <person name="Goker M."/>
            <person name="Salamov A."/>
            <person name="Wisecaver J."/>
            <person name="Long T.M."/>
            <person name="Aerts A.L."/>
            <person name="Barry K."/>
            <person name="Choi C."/>
            <person name="Clum A."/>
            <person name="Coughlan A.Y."/>
            <person name="Deshpande S."/>
            <person name="Douglass A.P."/>
            <person name="Hanson S.J."/>
            <person name="Klenk H.-P."/>
            <person name="Labutti K."/>
            <person name="Lapidus A."/>
            <person name="Lindquist E."/>
            <person name="Lipzen A."/>
            <person name="Meier-Kolthoff J.P."/>
            <person name="Ohm R.A."/>
            <person name="Otillar R.P."/>
            <person name="Pangilinan J."/>
            <person name="Peng Y."/>
            <person name="Rokas A."/>
            <person name="Rosa C.A."/>
            <person name="Scheuner C."/>
            <person name="Sibirny A.A."/>
            <person name="Slot J.C."/>
            <person name="Stielow J.B."/>
            <person name="Sun H."/>
            <person name="Kurtzman C.P."/>
            <person name="Blackwell M."/>
            <person name="Grigoriev I.V."/>
            <person name="Jeffries T.W."/>
        </authorList>
    </citation>
    <scope>NUCLEOTIDE SEQUENCE [LARGE SCALE GENOMIC DNA]</scope>
    <source>
        <strain evidence="4">NRRL Y-1933</strain>
    </source>
</reference>
<dbReference type="PANTHER" id="PTHR47655">
    <property type="entry name" value="QUINIC ACID UTILIZATION ACTIVATOR"/>
    <property type="match status" value="1"/>
</dbReference>
<organism evidence="3 4">
    <name type="scientific">Hyphopichia burtonii NRRL Y-1933</name>
    <dbReference type="NCBI Taxonomy" id="984485"/>
    <lineage>
        <taxon>Eukaryota</taxon>
        <taxon>Fungi</taxon>
        <taxon>Dikarya</taxon>
        <taxon>Ascomycota</taxon>
        <taxon>Saccharomycotina</taxon>
        <taxon>Pichiomycetes</taxon>
        <taxon>Debaryomycetaceae</taxon>
        <taxon>Hyphopichia</taxon>
    </lineage>
</organism>
<dbReference type="CDD" id="cd00067">
    <property type="entry name" value="GAL4"/>
    <property type="match status" value="1"/>
</dbReference>
<dbReference type="PROSITE" id="PS00463">
    <property type="entry name" value="ZN2_CY6_FUNGAL_1"/>
    <property type="match status" value="1"/>
</dbReference>
<dbReference type="Gene3D" id="4.10.240.10">
    <property type="entry name" value="Zn(2)-C6 fungal-type DNA-binding domain"/>
    <property type="match status" value="1"/>
</dbReference>
<feature type="region of interest" description="Disordered" evidence="1">
    <location>
        <begin position="184"/>
        <end position="203"/>
    </location>
</feature>
<dbReference type="STRING" id="984485.A0A1E4RKG9"/>